<proteinExistence type="predicted"/>
<gene>
    <name evidence="1" type="ORF">H7348_08595</name>
    <name evidence="2" type="ORF">IAU68_03790</name>
</gene>
<organism evidence="2 3">
    <name type="scientific">Corynebacterium lujinxingii</name>
    <dbReference type="NCBI Taxonomy" id="2763010"/>
    <lineage>
        <taxon>Bacteria</taxon>
        <taxon>Bacillati</taxon>
        <taxon>Actinomycetota</taxon>
        <taxon>Actinomycetes</taxon>
        <taxon>Mycobacteriales</taxon>
        <taxon>Corynebacteriaceae</taxon>
        <taxon>Corynebacterium</taxon>
    </lineage>
</organism>
<dbReference type="KEGG" id="cluj:IAU68_03790"/>
<dbReference type="EMBL" id="JACMYE010000007">
    <property type="protein sequence ID" value="MBC3179356.1"/>
    <property type="molecule type" value="Genomic_DNA"/>
</dbReference>
<dbReference type="EMBL" id="CP061032">
    <property type="protein sequence ID" value="QNP90896.1"/>
    <property type="molecule type" value="Genomic_DNA"/>
</dbReference>
<reference evidence="3 4" key="1">
    <citation type="submission" date="2020-08" db="EMBL/GenBank/DDBJ databases">
        <title>novel species in genus Corynebacterium.</title>
        <authorList>
            <person name="Zhang G."/>
        </authorList>
    </citation>
    <scope>NUCLEOTIDE SEQUENCE [LARGE SCALE GENOMIC DNA]</scope>
    <source>
        <strain evidence="2">Zg-917</strain>
        <strain evidence="3 4">zg-917</strain>
    </source>
</reference>
<dbReference type="Proteomes" id="UP000516235">
    <property type="component" value="Chromosome"/>
</dbReference>
<evidence type="ECO:0000313" key="1">
    <source>
        <dbReference type="EMBL" id="MBC3179356.1"/>
    </source>
</evidence>
<protein>
    <submittedName>
        <fullName evidence="2">Uncharacterized protein</fullName>
    </submittedName>
</protein>
<evidence type="ECO:0000313" key="4">
    <source>
        <dbReference type="Proteomes" id="UP000642876"/>
    </source>
</evidence>
<dbReference type="RefSeq" id="WP_171194401.1">
    <property type="nucleotide sequence ID" value="NZ_CP061032.1"/>
</dbReference>
<dbReference type="AlphaFoldDB" id="A0A7H0K0T0"/>
<name>A0A7H0K0T0_9CORY</name>
<dbReference type="Proteomes" id="UP000642876">
    <property type="component" value="Unassembled WGS sequence"/>
</dbReference>
<accession>A0A7H0K0T0</accession>
<keyword evidence="4" id="KW-1185">Reference proteome</keyword>
<evidence type="ECO:0000313" key="3">
    <source>
        <dbReference type="Proteomes" id="UP000516235"/>
    </source>
</evidence>
<sequence length="65" mass="7349">MKQRWALVKTPNSDDFVRVGSMSFDGGSLIIFEDGDRRVVKRAYGPGGWLSFEWKEPENASEVQA</sequence>
<evidence type="ECO:0000313" key="2">
    <source>
        <dbReference type="EMBL" id="QNP90896.1"/>
    </source>
</evidence>